<dbReference type="OrthoDB" id="622550at2"/>
<feature type="signal peptide" evidence="1">
    <location>
        <begin position="1"/>
        <end position="19"/>
    </location>
</feature>
<protein>
    <recommendedName>
        <fullName evidence="2">Neutral/alkaline non-lysosomal ceramidase N-terminal domain-containing protein</fullName>
    </recommendedName>
</protein>
<accession>A0A437N7A1</accession>
<reference evidence="3 4" key="1">
    <citation type="submission" date="2019-01" db="EMBL/GenBank/DDBJ databases">
        <authorList>
            <person name="Chen W.-M."/>
        </authorList>
    </citation>
    <scope>NUCLEOTIDE SEQUENCE [LARGE SCALE GENOMIC DNA]</scope>
    <source>
        <strain evidence="3 4">FSY-9</strain>
    </source>
</reference>
<evidence type="ECO:0000256" key="1">
    <source>
        <dbReference type="SAM" id="SignalP"/>
    </source>
</evidence>
<feature type="chain" id="PRO_5019258615" description="Neutral/alkaline non-lysosomal ceramidase N-terminal domain-containing protein" evidence="1">
    <location>
        <begin position="20"/>
        <end position="433"/>
    </location>
</feature>
<dbReference type="Pfam" id="PF04734">
    <property type="entry name" value="Ceramidase_alk"/>
    <property type="match status" value="1"/>
</dbReference>
<keyword evidence="1" id="KW-0732">Signal</keyword>
<dbReference type="Proteomes" id="UP000282837">
    <property type="component" value="Unassembled WGS sequence"/>
</dbReference>
<evidence type="ECO:0000313" key="4">
    <source>
        <dbReference type="Proteomes" id="UP000282837"/>
    </source>
</evidence>
<feature type="domain" description="Neutral/alkaline non-lysosomal ceramidase N-terminal" evidence="2">
    <location>
        <begin position="103"/>
        <end position="275"/>
    </location>
</feature>
<dbReference type="RefSeq" id="WP_127707772.1">
    <property type="nucleotide sequence ID" value="NZ_SACO01000004.1"/>
</dbReference>
<dbReference type="AlphaFoldDB" id="A0A437N7A1"/>
<organism evidence="3 4">
    <name type="scientific">Novosphingobium umbonatum</name>
    <dbReference type="NCBI Taxonomy" id="1908524"/>
    <lineage>
        <taxon>Bacteria</taxon>
        <taxon>Pseudomonadati</taxon>
        <taxon>Pseudomonadota</taxon>
        <taxon>Alphaproteobacteria</taxon>
        <taxon>Sphingomonadales</taxon>
        <taxon>Sphingomonadaceae</taxon>
        <taxon>Novosphingobium</taxon>
    </lineage>
</organism>
<dbReference type="EMBL" id="SACO01000004">
    <property type="protein sequence ID" value="RVU05792.1"/>
    <property type="molecule type" value="Genomic_DNA"/>
</dbReference>
<dbReference type="InterPro" id="IPR031329">
    <property type="entry name" value="NEUT/ALK_ceramidase_N"/>
</dbReference>
<name>A0A437N7A1_9SPHN</name>
<comment type="caution">
    <text evidence="3">The sequence shown here is derived from an EMBL/GenBank/DDBJ whole genome shotgun (WGS) entry which is preliminary data.</text>
</comment>
<evidence type="ECO:0000259" key="2">
    <source>
        <dbReference type="Pfam" id="PF04734"/>
    </source>
</evidence>
<keyword evidence="4" id="KW-1185">Reference proteome</keyword>
<evidence type="ECO:0000313" key="3">
    <source>
        <dbReference type="EMBL" id="RVU05792.1"/>
    </source>
</evidence>
<sequence>MIGTMAQAAMLMLAAPAIAAAGDRAGEPVLMAGATRIDITPQDLQDINPFGGGDFIKVHDPIYARVLYLQSGVEKVALIGLDLPEVGDMRAFLALAAKQTGVAEDHIMMIATHDHSAPRLGDVSAGTAAQRAGAASLAYSQALYPRLIAAIKVARDAAVPARLAVEAGQVDVNVNRDEYRPDKGWGLGYAPLRDSDKTVWVTRLTSLDGKPVATLFNYAVHSTVTFGLKHITGDLAGAAERYVEDQAGGVAIFTMGAAGDQAPRVAFAPQDGQKAQDVARAFQAVEAQGVMLGAEVLRVASHAPVIVGPIRMRASQKDVTCPTKAGSGAMASMTSVNAPQVTVRLSALQLGDTAYTGVGGEVTTPIYRHFQRETPLSRSIFMTNVNDRIGYMADDASYDTPIFEVKGSPVARGCAEQAVVQGLNALIRQNMKP</sequence>
<gene>
    <name evidence="3" type="ORF">EOE18_07365</name>
</gene>
<proteinExistence type="predicted"/>